<dbReference type="Pfam" id="PF08955">
    <property type="entry name" value="BofC_C"/>
    <property type="match status" value="1"/>
</dbReference>
<dbReference type="OrthoDB" id="2678751at2"/>
<dbReference type="Gene3D" id="3.10.20.420">
    <property type="entry name" value="Bypass-of-forespore C, N-terminal domain"/>
    <property type="match status" value="1"/>
</dbReference>
<comment type="caution">
    <text evidence="4">The sequence shown here is derived from an EMBL/GenBank/DDBJ whole genome shotgun (WGS) entry which is preliminary data.</text>
</comment>
<proteinExistence type="predicted"/>
<dbReference type="Proteomes" id="UP000262939">
    <property type="component" value="Unassembled WGS sequence"/>
</dbReference>
<organism evidence="4 5">
    <name type="scientific">Peribacillus glennii</name>
    <dbReference type="NCBI Taxonomy" id="2303991"/>
    <lineage>
        <taxon>Bacteria</taxon>
        <taxon>Bacillati</taxon>
        <taxon>Bacillota</taxon>
        <taxon>Bacilli</taxon>
        <taxon>Bacillales</taxon>
        <taxon>Bacillaceae</taxon>
        <taxon>Peribacillus</taxon>
    </lineage>
</organism>
<dbReference type="InterPro" id="IPR038118">
    <property type="entry name" value="BOFC_N_sf"/>
</dbReference>
<reference evidence="4 5" key="1">
    <citation type="submission" date="2018-08" db="EMBL/GenBank/DDBJ databases">
        <title>Bacillus chawlae sp. nov., Bacillus glennii sp. nov., and Bacillus saganii sp. nov. Isolated from the Vehicle Assembly Building at Kennedy Space Center where the Viking Spacecraft were Assembled.</title>
        <authorList>
            <person name="Seuylemezian A."/>
            <person name="Vaishampayan P."/>
        </authorList>
    </citation>
    <scope>NUCLEOTIDE SEQUENCE [LARGE SCALE GENOMIC DNA]</scope>
    <source>
        <strain evidence="4 5">V44-8</strain>
    </source>
</reference>
<dbReference type="AlphaFoldDB" id="A0A372LII6"/>
<feature type="domain" description="Bypass of forespore C C-terminal" evidence="2">
    <location>
        <begin position="100"/>
        <end position="172"/>
    </location>
</feature>
<dbReference type="EMBL" id="QVTD01000003">
    <property type="protein sequence ID" value="RFU66100.1"/>
    <property type="molecule type" value="Genomic_DNA"/>
</dbReference>
<protein>
    <submittedName>
        <fullName evidence="4">Regulator</fullName>
    </submittedName>
</protein>
<evidence type="ECO:0000313" key="4">
    <source>
        <dbReference type="EMBL" id="RFU66100.1"/>
    </source>
</evidence>
<dbReference type="InterPro" id="IPR015050">
    <property type="entry name" value="BofC_C"/>
</dbReference>
<evidence type="ECO:0000313" key="5">
    <source>
        <dbReference type="Proteomes" id="UP000262939"/>
    </source>
</evidence>
<dbReference type="Gene3D" id="3.30.70.1740">
    <property type="entry name" value="Bypass-of-forespore C, C-terminal domain"/>
    <property type="match status" value="1"/>
</dbReference>
<feature type="signal peptide" evidence="1">
    <location>
        <begin position="1"/>
        <end position="33"/>
    </location>
</feature>
<sequence length="181" mass="20856">MKEVMGMKGRLAFLTILISVALSSIFVTATASAENRENPQEVTGPMERQVILQRVYMDGEMSEETLTVKILAMEDFWASYRDWQLIDQNEERVIFQKKENDISPLLKANGFFGITQDGTLSIFNGKPEDSHIIHSFFQIDIGKLETYKQRELLKGIPILNKNRYEQVIEAYKPYSLPETEK</sequence>
<keyword evidence="5" id="KW-1185">Reference proteome</keyword>
<evidence type="ECO:0000259" key="2">
    <source>
        <dbReference type="Pfam" id="PF08955"/>
    </source>
</evidence>
<dbReference type="RefSeq" id="WP_117322267.1">
    <property type="nucleotide sequence ID" value="NZ_QVTD01000003.1"/>
</dbReference>
<name>A0A372LII6_9BACI</name>
<feature type="chain" id="PRO_5016919899" evidence="1">
    <location>
        <begin position="34"/>
        <end position="181"/>
    </location>
</feature>
<accession>A0A372LII6</accession>
<gene>
    <name evidence="4" type="ORF">D0466_08260</name>
</gene>
<feature type="domain" description="Bypass-of-forespore C N-terminal" evidence="3">
    <location>
        <begin position="49"/>
        <end position="98"/>
    </location>
</feature>
<dbReference type="InterPro" id="IPR038117">
    <property type="entry name" value="BofC_C_sf"/>
</dbReference>
<keyword evidence="1" id="KW-0732">Signal</keyword>
<evidence type="ECO:0000256" key="1">
    <source>
        <dbReference type="SAM" id="SignalP"/>
    </source>
</evidence>
<dbReference type="Pfam" id="PF08977">
    <property type="entry name" value="BOFC_N"/>
    <property type="match status" value="1"/>
</dbReference>
<dbReference type="InterPro" id="IPR015071">
    <property type="entry name" value="BOFC_N"/>
</dbReference>
<evidence type="ECO:0000259" key="3">
    <source>
        <dbReference type="Pfam" id="PF08977"/>
    </source>
</evidence>